<accession>A0A9E7QZX5</accession>
<dbReference type="Proteomes" id="UP001057580">
    <property type="component" value="Chromosome"/>
</dbReference>
<feature type="transmembrane region" description="Helical" evidence="1">
    <location>
        <begin position="76"/>
        <end position="100"/>
    </location>
</feature>
<dbReference type="GeneID" id="74943291"/>
<dbReference type="KEGG" id="ssai:N0B31_12675"/>
<keyword evidence="1" id="KW-1133">Transmembrane helix</keyword>
<proteinExistence type="predicted"/>
<dbReference type="Pfam" id="PF26243">
    <property type="entry name" value="DUF8056"/>
    <property type="match status" value="1"/>
</dbReference>
<dbReference type="EMBL" id="CP104003">
    <property type="protein sequence ID" value="UWM53002.1"/>
    <property type="molecule type" value="Genomic_DNA"/>
</dbReference>
<feature type="domain" description="DUF8056" evidence="2">
    <location>
        <begin position="15"/>
        <end position="188"/>
    </location>
</feature>
<reference evidence="3" key="1">
    <citation type="submission" date="2022-09" db="EMBL/GenBank/DDBJ databases">
        <title>Diverse halophilic archaea isolated from saline environments.</title>
        <authorList>
            <person name="Cui H.-L."/>
        </authorList>
    </citation>
    <scope>NUCLEOTIDE SEQUENCE</scope>
    <source>
        <strain evidence="3">ZS-35-S2</strain>
    </source>
</reference>
<dbReference type="RefSeq" id="WP_260591997.1">
    <property type="nucleotide sequence ID" value="NZ_CP104003.1"/>
</dbReference>
<sequence>MTETASGEAGGPPEDDGYGGVFGAYPYAFRRSDSRLFRAYALVGGLLALSLALLFGFALVVQVAQTLGGPGGTFTFARALFILVGLLVVAPLMAPVLFVARNHRRTGSDARYDRLLGGSGFLFVVSLYLGITASIPPEFVLDGETVARPAPSGLTAPLVELLYAVPEVAAPAIPFAAALLVYFTHRYAA</sequence>
<keyword evidence="1" id="KW-0472">Membrane</keyword>
<organism evidence="3 4">
    <name type="scientific">Salinirubellus salinus</name>
    <dbReference type="NCBI Taxonomy" id="1364945"/>
    <lineage>
        <taxon>Archaea</taxon>
        <taxon>Methanobacteriati</taxon>
        <taxon>Methanobacteriota</taxon>
        <taxon>Stenosarchaea group</taxon>
        <taxon>Halobacteria</taxon>
        <taxon>Halobacteriales</taxon>
        <taxon>Natronomonadaceae</taxon>
        <taxon>Salinirubellus</taxon>
    </lineage>
</organism>
<feature type="transmembrane region" description="Helical" evidence="1">
    <location>
        <begin position="112"/>
        <end position="131"/>
    </location>
</feature>
<evidence type="ECO:0000313" key="4">
    <source>
        <dbReference type="Proteomes" id="UP001057580"/>
    </source>
</evidence>
<feature type="transmembrane region" description="Helical" evidence="1">
    <location>
        <begin position="39"/>
        <end position="64"/>
    </location>
</feature>
<name>A0A9E7QZX5_9EURY</name>
<dbReference type="AlphaFoldDB" id="A0A9E7QZX5"/>
<protein>
    <recommendedName>
        <fullName evidence="2">DUF8056 domain-containing protein</fullName>
    </recommendedName>
</protein>
<keyword evidence="1" id="KW-0812">Transmembrane</keyword>
<evidence type="ECO:0000256" key="1">
    <source>
        <dbReference type="SAM" id="Phobius"/>
    </source>
</evidence>
<keyword evidence="4" id="KW-1185">Reference proteome</keyword>
<gene>
    <name evidence="3" type="ORF">N0B31_12675</name>
</gene>
<dbReference type="InterPro" id="IPR058369">
    <property type="entry name" value="DUF8056"/>
</dbReference>
<evidence type="ECO:0000313" key="3">
    <source>
        <dbReference type="EMBL" id="UWM53002.1"/>
    </source>
</evidence>
<evidence type="ECO:0000259" key="2">
    <source>
        <dbReference type="Pfam" id="PF26243"/>
    </source>
</evidence>
<feature type="transmembrane region" description="Helical" evidence="1">
    <location>
        <begin position="161"/>
        <end position="183"/>
    </location>
</feature>